<evidence type="ECO:0000256" key="1">
    <source>
        <dbReference type="ARBA" id="ARBA00005622"/>
    </source>
</evidence>
<organism evidence="4 5">
    <name type="scientific">Sphingobium naphthae</name>
    <dbReference type="NCBI Taxonomy" id="1886786"/>
    <lineage>
        <taxon>Bacteria</taxon>
        <taxon>Pseudomonadati</taxon>
        <taxon>Pseudomonadota</taxon>
        <taxon>Alphaproteobacteria</taxon>
        <taxon>Sphingomonadales</taxon>
        <taxon>Sphingomonadaceae</taxon>
        <taxon>Sphingobium</taxon>
    </lineage>
</organism>
<accession>A0ABU4A1M8</accession>
<feature type="region of interest" description="Disordered" evidence="3">
    <location>
        <begin position="92"/>
        <end position="113"/>
    </location>
</feature>
<dbReference type="PANTHER" id="PTHR40841:SF2">
    <property type="entry name" value="SIDEROPHORE-DEGRADING ESTERASE (EUROFUNG)"/>
    <property type="match status" value="1"/>
</dbReference>
<feature type="compositionally biased region" description="Basic and acidic residues" evidence="3">
    <location>
        <begin position="92"/>
        <end position="111"/>
    </location>
</feature>
<dbReference type="SUPFAM" id="SSF53474">
    <property type="entry name" value="alpha/beta-Hydrolases"/>
    <property type="match status" value="1"/>
</dbReference>
<gene>
    <name evidence="4" type="ORF">O0R41_18855</name>
</gene>
<evidence type="ECO:0000313" key="4">
    <source>
        <dbReference type="EMBL" id="MDV5825668.1"/>
    </source>
</evidence>
<dbReference type="InterPro" id="IPR052558">
    <property type="entry name" value="Siderophore_Hydrolase_D"/>
</dbReference>
<evidence type="ECO:0000256" key="2">
    <source>
        <dbReference type="ARBA" id="ARBA00022801"/>
    </source>
</evidence>
<proteinExistence type="inferred from homology"/>
<comment type="similarity">
    <text evidence="1">Belongs to the esterase D family.</text>
</comment>
<dbReference type="InterPro" id="IPR000801">
    <property type="entry name" value="Esterase-like"/>
</dbReference>
<dbReference type="Proteomes" id="UP001185984">
    <property type="component" value="Unassembled WGS sequence"/>
</dbReference>
<dbReference type="EMBL" id="JAPTHD010000015">
    <property type="protein sequence ID" value="MDV5825668.1"/>
    <property type="molecule type" value="Genomic_DNA"/>
</dbReference>
<dbReference type="PANTHER" id="PTHR40841">
    <property type="entry name" value="SIDEROPHORE TRIACETYLFUSARININE C ESTERASE"/>
    <property type="match status" value="1"/>
</dbReference>
<sequence>MQRLAPPTIADGGSALYRFLSIPVASQDGARPYRLIVAVPRRMAPQSGYPIAWLLDGKAAMGHVDEPLLASLDAAGPPVIVAIGHDTPLRLDGPERMRDYTPTKPTARQEGRMGGGADAFLATILHVMRPKVESVAPIDPRRQTIWGHSLGGLFVLHSLMRRPDAFTGYYAASPSLWWDGGAIMTMAVAAPTDPRRCTLLIGEGSDVAQDRQERPRTSRFYIDAANRAAFYHRLQTRSAANLKQIDLGPLPHGATFGATIAPALRLATSL</sequence>
<dbReference type="InterPro" id="IPR029058">
    <property type="entry name" value="AB_hydrolase_fold"/>
</dbReference>
<dbReference type="RefSeq" id="WP_317518046.1">
    <property type="nucleotide sequence ID" value="NZ_JAPTHD010000015.1"/>
</dbReference>
<dbReference type="Gene3D" id="3.40.50.1820">
    <property type="entry name" value="alpha/beta hydrolase"/>
    <property type="match status" value="1"/>
</dbReference>
<evidence type="ECO:0000256" key="3">
    <source>
        <dbReference type="SAM" id="MobiDB-lite"/>
    </source>
</evidence>
<evidence type="ECO:0000313" key="5">
    <source>
        <dbReference type="Proteomes" id="UP001185984"/>
    </source>
</evidence>
<protein>
    <submittedName>
        <fullName evidence="4">Alpha/beta hydrolase-fold protein</fullName>
    </submittedName>
</protein>
<dbReference type="GO" id="GO:0016787">
    <property type="term" value="F:hydrolase activity"/>
    <property type="evidence" value="ECO:0007669"/>
    <property type="project" value="UniProtKB-KW"/>
</dbReference>
<name>A0ABU4A1M8_9SPHN</name>
<reference evidence="5" key="1">
    <citation type="journal article" date="2022" name="J Environ Chem Eng">
        <title>Biodegradation of petroleum oil using a constructed nonpathogenic and heavy metal-tolerant bacterial consortium isolated from marine sponges.</title>
        <authorList>
            <person name="Dechsakulwatana C."/>
            <person name="Rungsihiranrut A."/>
            <person name="Muangchinda C."/>
            <person name="Ningthoujam R."/>
            <person name="Klankeo P."/>
            <person name="Pinyakong O."/>
        </authorList>
    </citation>
    <scope>NUCLEOTIDE SEQUENCE [LARGE SCALE GENOMIC DNA]</scope>
    <source>
        <strain evidence="5">MO2-4</strain>
    </source>
</reference>
<keyword evidence="2 4" id="KW-0378">Hydrolase</keyword>
<keyword evidence="5" id="KW-1185">Reference proteome</keyword>
<dbReference type="Pfam" id="PF00756">
    <property type="entry name" value="Esterase"/>
    <property type="match status" value="1"/>
</dbReference>
<comment type="caution">
    <text evidence="4">The sequence shown here is derived from an EMBL/GenBank/DDBJ whole genome shotgun (WGS) entry which is preliminary data.</text>
</comment>